<dbReference type="FunCoup" id="A0A0P0WMR2">
    <property type="interactions" value="331"/>
</dbReference>
<feature type="non-terminal residue" evidence="1">
    <location>
        <position position="314"/>
    </location>
</feature>
<dbReference type="Gramene" id="Os05t0429751-00">
    <property type="protein sequence ID" value="Os05t0429751-00"/>
    <property type="gene ID" value="Os05g0429751"/>
</dbReference>
<dbReference type="InParanoid" id="A0A0P0WMR2"/>
<reference evidence="1 2" key="2">
    <citation type="journal article" date="2013" name="Plant Cell Physiol.">
        <title>Rice Annotation Project Database (RAP-DB): an integrative and interactive database for rice genomics.</title>
        <authorList>
            <person name="Sakai H."/>
            <person name="Lee S.S."/>
            <person name="Tanaka T."/>
            <person name="Numa H."/>
            <person name="Kim J."/>
            <person name="Kawahara Y."/>
            <person name="Wakimoto H."/>
            <person name="Yang C.C."/>
            <person name="Iwamoto M."/>
            <person name="Abe T."/>
            <person name="Yamada Y."/>
            <person name="Muto A."/>
            <person name="Inokuchi H."/>
            <person name="Ikemura T."/>
            <person name="Matsumoto T."/>
            <person name="Sasaki T."/>
            <person name="Itoh T."/>
        </authorList>
    </citation>
    <scope>NUCLEOTIDE SEQUENCE [LARGE SCALE GENOMIC DNA]</scope>
    <source>
        <strain evidence="2">cv. Nipponbare</strain>
    </source>
</reference>
<evidence type="ECO:0000313" key="2">
    <source>
        <dbReference type="Proteomes" id="UP000059680"/>
    </source>
</evidence>
<reference evidence="1 2" key="3">
    <citation type="journal article" date="2013" name="Rice">
        <title>Improvement of the Oryza sativa Nipponbare reference genome using next generation sequence and optical map data.</title>
        <authorList>
            <person name="Kawahara Y."/>
            <person name="de la Bastide M."/>
            <person name="Hamilton J.P."/>
            <person name="Kanamori H."/>
            <person name="McCombie W.R."/>
            <person name="Ouyang S."/>
            <person name="Schwartz D.C."/>
            <person name="Tanaka T."/>
            <person name="Wu J."/>
            <person name="Zhou S."/>
            <person name="Childs K.L."/>
            <person name="Davidson R.M."/>
            <person name="Lin H."/>
            <person name="Quesada-Ocampo L."/>
            <person name="Vaillancourt B."/>
            <person name="Sakai H."/>
            <person name="Lee S.S."/>
            <person name="Kim J."/>
            <person name="Numa H."/>
            <person name="Itoh T."/>
            <person name="Buell C.R."/>
            <person name="Matsumoto T."/>
        </authorList>
    </citation>
    <scope>NUCLEOTIDE SEQUENCE [LARGE SCALE GENOMIC DNA]</scope>
    <source>
        <strain evidence="2">cv. Nipponbare</strain>
    </source>
</reference>
<sequence length="314" mass="33714">MVPKVQRHPKLYLARELAFLLVRIVAGAREAVPPRLHRLAEVVMARHCGVEGQHDAAERLVAARPDAVLDGDEQRLVEGLGHDEHELLVPNRVQRAGRRAGARAPHLPGELQLDAEVRGARRVQRHEVLRSDGGDAEVNELGGEVYLGARGGDGPRAGRRMGVGMPGVGEGLVGLGPQPHGEHDLAAGLLATLVLEPVPLGSQRGVRRHTDRHLGEVEPHAADEVVAAGEIFGLDGHLEHVRLEVRRGEGEDLLPRRVVVAAEDRRGALEVAELHLHEGVDGAGGGDSGEVLGLHHVHVEEPHRLDKVVGGRDL</sequence>
<dbReference type="EMBL" id="AP014961">
    <property type="protein sequence ID" value="BAS94149.1"/>
    <property type="molecule type" value="Genomic_DNA"/>
</dbReference>
<dbReference type="PaxDb" id="39947-A0A0P0WMR2"/>
<keyword evidence="2" id="KW-1185">Reference proteome</keyword>
<protein>
    <submittedName>
        <fullName evidence="1">Os05g0429751 protein</fullName>
    </submittedName>
</protein>
<accession>A0A0P0WMR2</accession>
<reference evidence="2" key="1">
    <citation type="journal article" date="2005" name="Nature">
        <title>The map-based sequence of the rice genome.</title>
        <authorList>
            <consortium name="International rice genome sequencing project (IRGSP)"/>
            <person name="Matsumoto T."/>
            <person name="Wu J."/>
            <person name="Kanamori H."/>
            <person name="Katayose Y."/>
            <person name="Fujisawa M."/>
            <person name="Namiki N."/>
            <person name="Mizuno H."/>
            <person name="Yamamoto K."/>
            <person name="Antonio B.A."/>
            <person name="Baba T."/>
            <person name="Sakata K."/>
            <person name="Nagamura Y."/>
            <person name="Aoki H."/>
            <person name="Arikawa K."/>
            <person name="Arita K."/>
            <person name="Bito T."/>
            <person name="Chiden Y."/>
            <person name="Fujitsuka N."/>
            <person name="Fukunaka R."/>
            <person name="Hamada M."/>
            <person name="Harada C."/>
            <person name="Hayashi A."/>
            <person name="Hijishita S."/>
            <person name="Honda M."/>
            <person name="Hosokawa S."/>
            <person name="Ichikawa Y."/>
            <person name="Idonuma A."/>
            <person name="Iijima M."/>
            <person name="Ikeda M."/>
            <person name="Ikeno M."/>
            <person name="Ito K."/>
            <person name="Ito S."/>
            <person name="Ito T."/>
            <person name="Ito Y."/>
            <person name="Ito Y."/>
            <person name="Iwabuchi A."/>
            <person name="Kamiya K."/>
            <person name="Karasawa W."/>
            <person name="Kurita K."/>
            <person name="Katagiri S."/>
            <person name="Kikuta A."/>
            <person name="Kobayashi H."/>
            <person name="Kobayashi N."/>
            <person name="Machita K."/>
            <person name="Maehara T."/>
            <person name="Masukawa M."/>
            <person name="Mizubayashi T."/>
            <person name="Mukai Y."/>
            <person name="Nagasaki H."/>
            <person name="Nagata Y."/>
            <person name="Naito S."/>
            <person name="Nakashima M."/>
            <person name="Nakama Y."/>
            <person name="Nakamichi Y."/>
            <person name="Nakamura M."/>
            <person name="Meguro A."/>
            <person name="Negishi M."/>
            <person name="Ohta I."/>
            <person name="Ohta T."/>
            <person name="Okamoto M."/>
            <person name="Ono N."/>
            <person name="Saji S."/>
            <person name="Sakaguchi M."/>
            <person name="Sakai K."/>
            <person name="Shibata M."/>
            <person name="Shimokawa T."/>
            <person name="Song J."/>
            <person name="Takazaki Y."/>
            <person name="Terasawa K."/>
            <person name="Tsugane M."/>
            <person name="Tsuji K."/>
            <person name="Ueda S."/>
            <person name="Waki K."/>
            <person name="Yamagata H."/>
            <person name="Yamamoto M."/>
            <person name="Yamamoto S."/>
            <person name="Yamane H."/>
            <person name="Yoshiki S."/>
            <person name="Yoshihara R."/>
            <person name="Yukawa K."/>
            <person name="Zhong H."/>
            <person name="Yano M."/>
            <person name="Yuan Q."/>
            <person name="Ouyang S."/>
            <person name="Liu J."/>
            <person name="Jones K.M."/>
            <person name="Gansberger K."/>
            <person name="Moffat K."/>
            <person name="Hill J."/>
            <person name="Bera J."/>
            <person name="Fadrosh D."/>
            <person name="Jin S."/>
            <person name="Johri S."/>
            <person name="Kim M."/>
            <person name="Overton L."/>
            <person name="Reardon M."/>
            <person name="Tsitrin T."/>
            <person name="Vuong H."/>
            <person name="Weaver B."/>
            <person name="Ciecko A."/>
            <person name="Tallon L."/>
            <person name="Jackson J."/>
            <person name="Pai G."/>
            <person name="Aken S.V."/>
            <person name="Utterback T."/>
            <person name="Reidmuller S."/>
            <person name="Feldblyum T."/>
            <person name="Hsiao J."/>
            <person name="Zismann V."/>
            <person name="Iobst S."/>
            <person name="de Vazeille A.R."/>
            <person name="Buell C.R."/>
            <person name="Ying K."/>
            <person name="Li Y."/>
            <person name="Lu T."/>
            <person name="Huang Y."/>
            <person name="Zhao Q."/>
            <person name="Feng Q."/>
            <person name="Zhang L."/>
            <person name="Zhu J."/>
            <person name="Weng Q."/>
            <person name="Mu J."/>
            <person name="Lu Y."/>
            <person name="Fan D."/>
            <person name="Liu Y."/>
            <person name="Guan J."/>
            <person name="Zhang Y."/>
            <person name="Yu S."/>
            <person name="Liu X."/>
            <person name="Zhang Y."/>
            <person name="Hong G."/>
            <person name="Han B."/>
            <person name="Choisne N."/>
            <person name="Demange N."/>
            <person name="Orjeda G."/>
            <person name="Samain S."/>
            <person name="Cattolico L."/>
            <person name="Pelletier E."/>
            <person name="Couloux A."/>
            <person name="Segurens B."/>
            <person name="Wincker P."/>
            <person name="D'Hont A."/>
            <person name="Scarpelli C."/>
            <person name="Weissenbach J."/>
            <person name="Salanoubat M."/>
            <person name="Quetier F."/>
            <person name="Yu Y."/>
            <person name="Kim H.R."/>
            <person name="Rambo T."/>
            <person name="Currie J."/>
            <person name="Collura K."/>
            <person name="Luo M."/>
            <person name="Yang T."/>
            <person name="Ammiraju J.S.S."/>
            <person name="Engler F."/>
            <person name="Soderlund C."/>
            <person name="Wing R.A."/>
            <person name="Palmer L.E."/>
            <person name="de la Bastide M."/>
            <person name="Spiegel L."/>
            <person name="Nascimento L."/>
            <person name="Zutavern T."/>
            <person name="O'Shaughnessy A."/>
            <person name="Dike S."/>
            <person name="Dedhia N."/>
            <person name="Preston R."/>
            <person name="Balija V."/>
            <person name="McCombie W.R."/>
            <person name="Chow T."/>
            <person name="Chen H."/>
            <person name="Chung M."/>
            <person name="Chen C."/>
            <person name="Shaw J."/>
            <person name="Wu H."/>
            <person name="Hsiao K."/>
            <person name="Chao Y."/>
            <person name="Chu M."/>
            <person name="Cheng C."/>
            <person name="Hour A."/>
            <person name="Lee P."/>
            <person name="Lin S."/>
            <person name="Lin Y."/>
            <person name="Liou J."/>
            <person name="Liu S."/>
            <person name="Hsing Y."/>
            <person name="Raghuvanshi S."/>
            <person name="Mohanty A."/>
            <person name="Bharti A.K."/>
            <person name="Gaur A."/>
            <person name="Gupta V."/>
            <person name="Kumar D."/>
            <person name="Ravi V."/>
            <person name="Vij S."/>
            <person name="Kapur A."/>
            <person name="Khurana P."/>
            <person name="Khurana P."/>
            <person name="Khurana J.P."/>
            <person name="Tyagi A.K."/>
            <person name="Gaikwad K."/>
            <person name="Singh A."/>
            <person name="Dalal V."/>
            <person name="Srivastava S."/>
            <person name="Dixit A."/>
            <person name="Pal A.K."/>
            <person name="Ghazi I.A."/>
            <person name="Yadav M."/>
            <person name="Pandit A."/>
            <person name="Bhargava A."/>
            <person name="Sureshbabu K."/>
            <person name="Batra K."/>
            <person name="Sharma T.R."/>
            <person name="Mohapatra T."/>
            <person name="Singh N.K."/>
            <person name="Messing J."/>
            <person name="Nelson A.B."/>
            <person name="Fuks G."/>
            <person name="Kavchok S."/>
            <person name="Keizer G."/>
            <person name="Linton E."/>
            <person name="Llaca V."/>
            <person name="Song R."/>
            <person name="Tanyolac B."/>
            <person name="Young S."/>
            <person name="Ho-Il K."/>
            <person name="Hahn J.H."/>
            <person name="Sangsakoo G."/>
            <person name="Vanavichit A."/>
            <person name="de Mattos Luiz.A.T."/>
            <person name="Zimmer P.D."/>
            <person name="Malone G."/>
            <person name="Dellagostin O."/>
            <person name="de Oliveira A.C."/>
            <person name="Bevan M."/>
            <person name="Bancroft I."/>
            <person name="Minx P."/>
            <person name="Cordum H."/>
            <person name="Wilson R."/>
            <person name="Cheng Z."/>
            <person name="Jin W."/>
            <person name="Jiang J."/>
            <person name="Leong S.A."/>
            <person name="Iwama H."/>
            <person name="Gojobori T."/>
            <person name="Itoh T."/>
            <person name="Niimura Y."/>
            <person name="Fujii Y."/>
            <person name="Habara T."/>
            <person name="Sakai H."/>
            <person name="Sato Y."/>
            <person name="Wilson G."/>
            <person name="Kumar K."/>
            <person name="McCouch S."/>
            <person name="Juretic N."/>
            <person name="Hoen D."/>
            <person name="Wright S."/>
            <person name="Bruskiewich R."/>
            <person name="Bureau T."/>
            <person name="Miyao A."/>
            <person name="Hirochika H."/>
            <person name="Nishikawa T."/>
            <person name="Kadowaki K."/>
            <person name="Sugiura M."/>
            <person name="Burr B."/>
            <person name="Sasaki T."/>
        </authorList>
    </citation>
    <scope>NUCLEOTIDE SEQUENCE [LARGE SCALE GENOMIC DNA]</scope>
    <source>
        <strain evidence="2">cv. Nipponbare</strain>
    </source>
</reference>
<organism evidence="1 2">
    <name type="scientific">Oryza sativa subsp. japonica</name>
    <name type="common">Rice</name>
    <dbReference type="NCBI Taxonomy" id="39947"/>
    <lineage>
        <taxon>Eukaryota</taxon>
        <taxon>Viridiplantae</taxon>
        <taxon>Streptophyta</taxon>
        <taxon>Embryophyta</taxon>
        <taxon>Tracheophyta</taxon>
        <taxon>Spermatophyta</taxon>
        <taxon>Magnoliopsida</taxon>
        <taxon>Liliopsida</taxon>
        <taxon>Poales</taxon>
        <taxon>Poaceae</taxon>
        <taxon>BOP clade</taxon>
        <taxon>Oryzoideae</taxon>
        <taxon>Oryzeae</taxon>
        <taxon>Oryzinae</taxon>
        <taxon>Oryza</taxon>
        <taxon>Oryza sativa</taxon>
    </lineage>
</organism>
<evidence type="ECO:0000313" key="1">
    <source>
        <dbReference type="EMBL" id="BAS94149.1"/>
    </source>
</evidence>
<name>A0A0P0WMR2_ORYSJ</name>
<gene>
    <name evidence="1" type="ordered locus">Os05g0429751</name>
    <name evidence="1" type="ORF">OSNPB_050429751</name>
</gene>
<dbReference type="Proteomes" id="UP000059680">
    <property type="component" value="Chromosome 5"/>
</dbReference>
<dbReference type="AlphaFoldDB" id="A0A0P0WMR2"/>
<proteinExistence type="predicted"/>